<feature type="coiled-coil region" evidence="1">
    <location>
        <begin position="822"/>
        <end position="849"/>
    </location>
</feature>
<evidence type="ECO:0000256" key="1">
    <source>
        <dbReference type="SAM" id="Coils"/>
    </source>
</evidence>
<dbReference type="EMBL" id="PHWZ01000061">
    <property type="protein sequence ID" value="TEY76069.1"/>
    <property type="molecule type" value="Genomic_DNA"/>
</dbReference>
<dbReference type="OrthoDB" id="3549890at2759"/>
<accession>A0A4Y8DC90</accession>
<evidence type="ECO:0000256" key="2">
    <source>
        <dbReference type="SAM" id="MobiDB-lite"/>
    </source>
</evidence>
<gene>
    <name evidence="3" type="ORF">BOTCAL_0061g00280</name>
</gene>
<comment type="caution">
    <text evidence="3">The sequence shown here is derived from an EMBL/GenBank/DDBJ whole genome shotgun (WGS) entry which is preliminary data.</text>
</comment>
<name>A0A4Y8DC90_9HELO</name>
<feature type="region of interest" description="Disordered" evidence="2">
    <location>
        <begin position="467"/>
        <end position="502"/>
    </location>
</feature>
<evidence type="ECO:0000313" key="3">
    <source>
        <dbReference type="EMBL" id="TEY76069.1"/>
    </source>
</evidence>
<feature type="region of interest" description="Disordered" evidence="2">
    <location>
        <begin position="202"/>
        <end position="221"/>
    </location>
</feature>
<feature type="region of interest" description="Disordered" evidence="2">
    <location>
        <begin position="150"/>
        <end position="173"/>
    </location>
</feature>
<proteinExistence type="predicted"/>
<keyword evidence="4" id="KW-1185">Reference proteome</keyword>
<feature type="compositionally biased region" description="Polar residues" evidence="2">
    <location>
        <begin position="202"/>
        <end position="215"/>
    </location>
</feature>
<organism evidence="3 4">
    <name type="scientific">Botryotinia calthae</name>
    <dbReference type="NCBI Taxonomy" id="38488"/>
    <lineage>
        <taxon>Eukaryota</taxon>
        <taxon>Fungi</taxon>
        <taxon>Dikarya</taxon>
        <taxon>Ascomycota</taxon>
        <taxon>Pezizomycotina</taxon>
        <taxon>Leotiomycetes</taxon>
        <taxon>Helotiales</taxon>
        <taxon>Sclerotiniaceae</taxon>
        <taxon>Botryotinia</taxon>
    </lineage>
</organism>
<protein>
    <submittedName>
        <fullName evidence="3">Uncharacterized protein</fullName>
    </submittedName>
</protein>
<dbReference type="Proteomes" id="UP000297299">
    <property type="component" value="Unassembled WGS sequence"/>
</dbReference>
<reference evidence="3 4" key="1">
    <citation type="submission" date="2017-11" db="EMBL/GenBank/DDBJ databases">
        <title>Comparative genomics of Botrytis spp.</title>
        <authorList>
            <person name="Valero-Jimenez C.A."/>
            <person name="Tapia P."/>
            <person name="Veloso J."/>
            <person name="Silva-Moreno E."/>
            <person name="Staats M."/>
            <person name="Valdes J.H."/>
            <person name="Van Kan J.A.L."/>
        </authorList>
    </citation>
    <scope>NUCLEOTIDE SEQUENCE [LARGE SCALE GENOMIC DNA]</scope>
    <source>
        <strain evidence="3 4">MUCL2830</strain>
    </source>
</reference>
<dbReference type="AlphaFoldDB" id="A0A4Y8DC90"/>
<evidence type="ECO:0000313" key="4">
    <source>
        <dbReference type="Proteomes" id="UP000297299"/>
    </source>
</evidence>
<keyword evidence="1" id="KW-0175">Coiled coil</keyword>
<sequence>MLEDGDEVPRLLRDRYIKAVRDRFHRPPTANELRAIDTLPLESRKNLNDTSPNGQRIYKFLRAFEKTGHVEGLEEAGRLLWVQIFAEPDFSQEPRKEPFSVVRNIAARGVSEVNYRASQHPTKSPKEKPLQQKSAEKVVSINATSNAFAGSPQKSWMTKGVSISPTPRRASISSVENNNNNDPAYSHFQSPDAQLVSLKFAQSGQQTQNRTSPLTTPVPRGPPNTYGGGAPIPWAMHHKAQHQQYASPCSIQASETSMSSVPERREAARDMSFHANIPSSIDGESRVPAQEPISHSNYTSNWQSESTNCNASMENFHHITKSYKTYPSPILETNRFDQTTFSNSSQHSPWGNHTSTMFSPGTYSGYSPLPSTNQKLLQPLNDAGYQNRQIASSSSNTHDPMSPPFHPAISAEGQELFRLRKEKERNELARITSDIHHSLSTLPDNHGDQKIESSSTIVAANVLTDMPSTGHRTQLDTPSSFTQQSPSSDTSAAAPGQSIHNPFVIHDDMGFIPLNSQEITDQDLNFAPNNPLPTSSRRITRSISNSTTTPIPPLPKTTQLNISGPRFGMLTSENPPPGTIFSTNTQKALAAHNAKNTSMKKSFILIAPASAQVDGASDSESYHYYPADHSRLPTKDLNVDTDFNAHHMAGLPPQQESSYSKASPNPSIEFIHFDPINSYGNDDNAYTKQPVYVPPAYLAHLAQPSPGLFHPTPTRPSPLPPHLRPHTPEHLLFPPIAASSSKQIWPPPPPQIEGYRQYTFVRDRISLNMKAKRRNEIDLDTGDYRYNMDSKETSRGYKMDGTRIRTSSRYFHKKRALGKSKKKVEEERVDDIVRKVEEVEKDIEEMGREEGDALLEFLGSGFLPL</sequence>
<feature type="compositionally biased region" description="Low complexity" evidence="2">
    <location>
        <begin position="476"/>
        <end position="491"/>
    </location>
</feature>